<dbReference type="InterPro" id="IPR030963">
    <property type="entry name" value="DHQ_synth_fam"/>
</dbReference>
<evidence type="ECO:0000256" key="15">
    <source>
        <dbReference type="ARBA" id="ARBA00023239"/>
    </source>
</evidence>
<comment type="caution">
    <text evidence="20">The sequence shown here is derived from an EMBL/GenBank/DDBJ whole genome shotgun (WGS) entry which is preliminary data.</text>
</comment>
<feature type="binding site" evidence="17">
    <location>
        <position position="153"/>
    </location>
    <ligand>
        <name>NAD(+)</name>
        <dbReference type="ChEBI" id="CHEBI:57540"/>
    </ligand>
</feature>
<evidence type="ECO:0000256" key="16">
    <source>
        <dbReference type="ARBA" id="ARBA00023285"/>
    </source>
</evidence>
<proteinExistence type="inferred from homology"/>
<dbReference type="PANTHER" id="PTHR43622">
    <property type="entry name" value="3-DEHYDROQUINATE SYNTHASE"/>
    <property type="match status" value="1"/>
</dbReference>
<dbReference type="InterPro" id="IPR056179">
    <property type="entry name" value="DHQS_C"/>
</dbReference>
<dbReference type="SUPFAM" id="SSF56796">
    <property type="entry name" value="Dehydroquinate synthase-like"/>
    <property type="match status" value="1"/>
</dbReference>
<feature type="domain" description="3-dehydroquinate synthase N-terminal" evidence="18">
    <location>
        <begin position="70"/>
        <end position="180"/>
    </location>
</feature>
<evidence type="ECO:0000256" key="2">
    <source>
        <dbReference type="ARBA" id="ARBA00001911"/>
    </source>
</evidence>
<feature type="binding site" evidence="17">
    <location>
        <position position="249"/>
    </location>
    <ligand>
        <name>Zn(2+)</name>
        <dbReference type="ChEBI" id="CHEBI:29105"/>
    </ligand>
</feature>
<keyword evidence="10 17" id="KW-0479">Metal-binding</keyword>
<evidence type="ECO:0000313" key="20">
    <source>
        <dbReference type="EMBL" id="MFC4078086.1"/>
    </source>
</evidence>
<keyword evidence="9 17" id="KW-0028">Amino-acid biosynthesis</keyword>
<evidence type="ECO:0000313" key="21">
    <source>
        <dbReference type="Proteomes" id="UP001595843"/>
    </source>
</evidence>
<comment type="similarity">
    <text evidence="5 17">Belongs to the sugar phosphate cyclases superfamily. Dehydroquinate synthase family.</text>
</comment>
<organism evidence="20 21">
    <name type="scientific">Salinithrix halophila</name>
    <dbReference type="NCBI Taxonomy" id="1485204"/>
    <lineage>
        <taxon>Bacteria</taxon>
        <taxon>Bacillati</taxon>
        <taxon>Bacillota</taxon>
        <taxon>Bacilli</taxon>
        <taxon>Bacillales</taxon>
        <taxon>Thermoactinomycetaceae</taxon>
        <taxon>Salinithrix</taxon>
    </lineage>
</organism>
<dbReference type="EC" id="4.2.3.4" evidence="6 17"/>
<dbReference type="Pfam" id="PF24621">
    <property type="entry name" value="DHQS_C"/>
    <property type="match status" value="1"/>
</dbReference>
<protein>
    <recommendedName>
        <fullName evidence="7 17">3-dehydroquinate synthase</fullName>
        <shortName evidence="17">DHQS</shortName>
        <ecNumber evidence="6 17">4.2.3.4</ecNumber>
    </recommendedName>
</protein>
<feature type="binding site" evidence="17">
    <location>
        <begin position="108"/>
        <end position="112"/>
    </location>
    <ligand>
        <name>NAD(+)</name>
        <dbReference type="ChEBI" id="CHEBI:57540"/>
    </ligand>
</feature>
<keyword evidence="12 17" id="KW-0862">Zinc</keyword>
<dbReference type="PIRSF" id="PIRSF001455">
    <property type="entry name" value="DHQ_synth"/>
    <property type="match status" value="1"/>
</dbReference>
<evidence type="ECO:0000256" key="11">
    <source>
        <dbReference type="ARBA" id="ARBA00022741"/>
    </source>
</evidence>
<dbReference type="Gene3D" id="1.20.1090.10">
    <property type="entry name" value="Dehydroquinate synthase-like - alpha domain"/>
    <property type="match status" value="1"/>
</dbReference>
<dbReference type="Proteomes" id="UP001595843">
    <property type="component" value="Unassembled WGS sequence"/>
</dbReference>
<keyword evidence="16 17" id="KW-0170">Cobalt</keyword>
<gene>
    <name evidence="17 20" type="primary">aroB</name>
    <name evidence="20" type="ORF">ACFOUO_14885</name>
</gene>
<keyword evidence="8 17" id="KW-0963">Cytoplasm</keyword>
<evidence type="ECO:0000256" key="3">
    <source>
        <dbReference type="ARBA" id="ARBA00004496"/>
    </source>
</evidence>
<evidence type="ECO:0000256" key="17">
    <source>
        <dbReference type="HAMAP-Rule" id="MF_00110"/>
    </source>
</evidence>
<keyword evidence="21" id="KW-1185">Reference proteome</keyword>
<comment type="function">
    <text evidence="17">Catalyzes the conversion of 3-deoxy-D-arabino-heptulosonate 7-phosphate (DAHP) to dehydroquinate (DHQ).</text>
</comment>
<comment type="cofactor">
    <cofactor evidence="2 17">
        <name>NAD(+)</name>
        <dbReference type="ChEBI" id="CHEBI:57540"/>
    </cofactor>
</comment>
<feature type="binding site" evidence="17">
    <location>
        <position position="144"/>
    </location>
    <ligand>
        <name>NAD(+)</name>
        <dbReference type="ChEBI" id="CHEBI:57540"/>
    </ligand>
</feature>
<evidence type="ECO:0000256" key="12">
    <source>
        <dbReference type="ARBA" id="ARBA00022833"/>
    </source>
</evidence>
<evidence type="ECO:0000256" key="14">
    <source>
        <dbReference type="ARBA" id="ARBA00023141"/>
    </source>
</evidence>
<feature type="binding site" evidence="17">
    <location>
        <position position="186"/>
    </location>
    <ligand>
        <name>Zn(2+)</name>
        <dbReference type="ChEBI" id="CHEBI:29105"/>
    </ligand>
</feature>
<dbReference type="InterPro" id="IPR050071">
    <property type="entry name" value="Dehydroquinate_synthase"/>
</dbReference>
<evidence type="ECO:0000256" key="9">
    <source>
        <dbReference type="ARBA" id="ARBA00022605"/>
    </source>
</evidence>
<evidence type="ECO:0000256" key="13">
    <source>
        <dbReference type="ARBA" id="ARBA00023027"/>
    </source>
</evidence>
<dbReference type="CDD" id="cd08195">
    <property type="entry name" value="DHQS"/>
    <property type="match status" value="1"/>
</dbReference>
<dbReference type="InterPro" id="IPR016037">
    <property type="entry name" value="DHQ_synth_AroB"/>
</dbReference>
<name>A0ABV8JLM0_9BACL</name>
<dbReference type="RefSeq" id="WP_380705914.1">
    <property type="nucleotide sequence ID" value="NZ_JBHSAP010000018.1"/>
</dbReference>
<feature type="binding site" evidence="17">
    <location>
        <position position="266"/>
    </location>
    <ligand>
        <name>Zn(2+)</name>
        <dbReference type="ChEBI" id="CHEBI:29105"/>
    </ligand>
</feature>
<evidence type="ECO:0000256" key="7">
    <source>
        <dbReference type="ARBA" id="ARBA00017684"/>
    </source>
</evidence>
<evidence type="ECO:0000256" key="10">
    <source>
        <dbReference type="ARBA" id="ARBA00022723"/>
    </source>
</evidence>
<dbReference type="Gene3D" id="3.40.50.1970">
    <property type="match status" value="1"/>
</dbReference>
<evidence type="ECO:0000256" key="4">
    <source>
        <dbReference type="ARBA" id="ARBA00004661"/>
    </source>
</evidence>
<evidence type="ECO:0000256" key="6">
    <source>
        <dbReference type="ARBA" id="ARBA00013031"/>
    </source>
</evidence>
<feature type="binding site" evidence="17">
    <location>
        <begin position="132"/>
        <end position="133"/>
    </location>
    <ligand>
        <name>NAD(+)</name>
        <dbReference type="ChEBI" id="CHEBI:57540"/>
    </ligand>
</feature>
<dbReference type="NCBIfam" id="TIGR01357">
    <property type="entry name" value="aroB"/>
    <property type="match status" value="1"/>
</dbReference>
<keyword evidence="11 17" id="KW-0547">Nucleotide-binding</keyword>
<comment type="catalytic activity">
    <reaction evidence="1 17">
        <text>7-phospho-2-dehydro-3-deoxy-D-arabino-heptonate = 3-dehydroquinate + phosphate</text>
        <dbReference type="Rhea" id="RHEA:21968"/>
        <dbReference type="ChEBI" id="CHEBI:32364"/>
        <dbReference type="ChEBI" id="CHEBI:43474"/>
        <dbReference type="ChEBI" id="CHEBI:58394"/>
        <dbReference type="EC" id="4.2.3.4"/>
    </reaction>
</comment>
<sequence length="366" mass="39521">MKTIQVELAEKRYPIHIGSGLFEKLPQFLEGIGWGRERRLMLVADSHVSPLYAERVLKPLEQAGFTVGQITHPAGEESKSLHTLERLVEDCIRFGLDRSGAVLALGGGVTGDLAGFLAASYMRGIPFIQLPTTLLAHDSSVGGKVGVNHPLGKNMIGAFHQPAMVVFDTDVLKTLPEREILSGCAEVVKHALIWDASFADWLMEHHRQLMALEPEVTAEAIERGCRVKAAVVSQDEKESGIRAILNYGHTIGHALESVSGYGAFTHGEAVAVGMAGAALLGEALGTATEVFPFTRELLAAFRLPTHLSPVWAEEELLAAMKRDKKAKKGAYTFVLPTGIGSVVLQHGVEEAAIREVLARLRGGESR</sequence>
<keyword evidence="14 17" id="KW-0057">Aromatic amino acid biosynthesis</keyword>
<evidence type="ECO:0000256" key="5">
    <source>
        <dbReference type="ARBA" id="ARBA00005412"/>
    </source>
</evidence>
<evidence type="ECO:0000256" key="8">
    <source>
        <dbReference type="ARBA" id="ARBA00022490"/>
    </source>
</evidence>
<dbReference type="GO" id="GO:0003856">
    <property type="term" value="F:3-dehydroquinate synthase activity"/>
    <property type="evidence" value="ECO:0007669"/>
    <property type="project" value="UniProtKB-EC"/>
</dbReference>
<feature type="domain" description="3-dehydroquinate synthase C-terminal" evidence="19">
    <location>
        <begin position="183"/>
        <end position="326"/>
    </location>
</feature>
<comment type="caution">
    <text evidence="17">Lacks conserved residue(s) required for the propagation of feature annotation.</text>
</comment>
<reference evidence="21" key="1">
    <citation type="journal article" date="2019" name="Int. J. Syst. Evol. Microbiol.">
        <title>The Global Catalogue of Microorganisms (GCM) 10K type strain sequencing project: providing services to taxonomists for standard genome sequencing and annotation.</title>
        <authorList>
            <consortium name="The Broad Institute Genomics Platform"/>
            <consortium name="The Broad Institute Genome Sequencing Center for Infectious Disease"/>
            <person name="Wu L."/>
            <person name="Ma J."/>
        </authorList>
    </citation>
    <scope>NUCLEOTIDE SEQUENCE [LARGE SCALE GENOMIC DNA]</scope>
    <source>
        <strain evidence="21">IBRC-M 10813</strain>
    </source>
</reference>
<keyword evidence="15 17" id="KW-0456">Lyase</keyword>
<dbReference type="PANTHER" id="PTHR43622:SF7">
    <property type="entry name" value="3-DEHYDROQUINATE SYNTHASE, CHLOROPLASTIC"/>
    <property type="match status" value="1"/>
</dbReference>
<evidence type="ECO:0000259" key="19">
    <source>
        <dbReference type="Pfam" id="PF24621"/>
    </source>
</evidence>
<comment type="cofactor">
    <cofactor evidence="17">
        <name>Co(2+)</name>
        <dbReference type="ChEBI" id="CHEBI:48828"/>
    </cofactor>
    <cofactor evidence="17">
        <name>Zn(2+)</name>
        <dbReference type="ChEBI" id="CHEBI:29105"/>
    </cofactor>
    <text evidence="17">Binds 1 divalent metal cation per subunit. Can use either Co(2+) or Zn(2+).</text>
</comment>
<dbReference type="HAMAP" id="MF_00110">
    <property type="entry name" value="DHQ_synthase"/>
    <property type="match status" value="1"/>
</dbReference>
<keyword evidence="13 17" id="KW-0520">NAD</keyword>
<dbReference type="EMBL" id="JBHSAP010000018">
    <property type="protein sequence ID" value="MFC4078086.1"/>
    <property type="molecule type" value="Genomic_DNA"/>
</dbReference>
<dbReference type="InterPro" id="IPR030960">
    <property type="entry name" value="DHQS/DOIS_N"/>
</dbReference>
<comment type="subcellular location">
    <subcellularLocation>
        <location evidence="3 17">Cytoplasm</location>
    </subcellularLocation>
</comment>
<comment type="pathway">
    <text evidence="4 17">Metabolic intermediate biosynthesis; chorismate biosynthesis; chorismate from D-erythrose 4-phosphate and phosphoenolpyruvate: step 2/7.</text>
</comment>
<evidence type="ECO:0000256" key="1">
    <source>
        <dbReference type="ARBA" id="ARBA00001393"/>
    </source>
</evidence>
<accession>A0ABV8JLM0</accession>
<evidence type="ECO:0000259" key="18">
    <source>
        <dbReference type="Pfam" id="PF01761"/>
    </source>
</evidence>
<dbReference type="Pfam" id="PF01761">
    <property type="entry name" value="DHQ_synthase"/>
    <property type="match status" value="1"/>
</dbReference>